<gene>
    <name evidence="8" type="primary">vapC</name>
    <name evidence="10" type="ORF">P4826_18505</name>
</gene>
<reference evidence="10 11" key="1">
    <citation type="submission" date="2023-03" db="EMBL/GenBank/DDBJ databases">
        <title>Diaphorobacter basophil sp. nov., isolated from a sewage-treatment plant.</title>
        <authorList>
            <person name="Yang K."/>
        </authorList>
    </citation>
    <scope>NUCLEOTIDE SEQUENCE [LARGE SCALE GENOMIC DNA]</scope>
    <source>
        <strain evidence="10 11">Y-1</strain>
    </source>
</reference>
<evidence type="ECO:0000256" key="7">
    <source>
        <dbReference type="ARBA" id="ARBA00038093"/>
    </source>
</evidence>
<evidence type="ECO:0000256" key="8">
    <source>
        <dbReference type="HAMAP-Rule" id="MF_00265"/>
    </source>
</evidence>
<dbReference type="EC" id="3.1.-.-" evidence="8"/>
<dbReference type="Proteomes" id="UP001303211">
    <property type="component" value="Chromosome"/>
</dbReference>
<keyword evidence="8" id="KW-0800">Toxin</keyword>
<dbReference type="SUPFAM" id="SSF88723">
    <property type="entry name" value="PIN domain-like"/>
    <property type="match status" value="1"/>
</dbReference>
<proteinExistence type="inferred from homology"/>
<evidence type="ECO:0000259" key="9">
    <source>
        <dbReference type="Pfam" id="PF01850"/>
    </source>
</evidence>
<keyword evidence="3 8" id="KW-0540">Nuclease</keyword>
<evidence type="ECO:0000313" key="10">
    <source>
        <dbReference type="EMBL" id="WOO32347.1"/>
    </source>
</evidence>
<dbReference type="InterPro" id="IPR022907">
    <property type="entry name" value="VapC_family"/>
</dbReference>
<comment type="cofactor">
    <cofactor evidence="1 8">
        <name>Mg(2+)</name>
        <dbReference type="ChEBI" id="CHEBI:18420"/>
    </cofactor>
</comment>
<feature type="binding site" evidence="8">
    <location>
        <position position="6"/>
    </location>
    <ligand>
        <name>Mg(2+)</name>
        <dbReference type="ChEBI" id="CHEBI:18420"/>
    </ligand>
</feature>
<evidence type="ECO:0000256" key="1">
    <source>
        <dbReference type="ARBA" id="ARBA00001946"/>
    </source>
</evidence>
<keyword evidence="11" id="KW-1185">Reference proteome</keyword>
<dbReference type="RefSeq" id="WP_317701808.1">
    <property type="nucleotide sequence ID" value="NZ_CP136921.1"/>
</dbReference>
<feature type="binding site" evidence="8">
    <location>
        <position position="103"/>
    </location>
    <ligand>
        <name>Mg(2+)</name>
        <dbReference type="ChEBI" id="CHEBI:18420"/>
    </ligand>
</feature>
<dbReference type="InterPro" id="IPR029060">
    <property type="entry name" value="PIN-like_dom_sf"/>
</dbReference>
<accession>A0ABZ0J5H0</accession>
<evidence type="ECO:0000256" key="6">
    <source>
        <dbReference type="ARBA" id="ARBA00022842"/>
    </source>
</evidence>
<protein>
    <recommendedName>
        <fullName evidence="8">Ribonuclease VapC</fullName>
        <shortName evidence="8">RNase VapC</shortName>
        <ecNumber evidence="8">3.1.-.-</ecNumber>
    </recommendedName>
    <alternativeName>
        <fullName evidence="8">Toxin VapC</fullName>
    </alternativeName>
</protein>
<comment type="function">
    <text evidence="8">Toxic component of a toxin-antitoxin (TA) system. An RNase.</text>
</comment>
<organism evidence="10 11">
    <name type="scientific">Diaphorobacter limosus</name>
    <dbReference type="NCBI Taxonomy" id="3036128"/>
    <lineage>
        <taxon>Bacteria</taxon>
        <taxon>Pseudomonadati</taxon>
        <taxon>Pseudomonadota</taxon>
        <taxon>Betaproteobacteria</taxon>
        <taxon>Burkholderiales</taxon>
        <taxon>Comamonadaceae</taxon>
        <taxon>Diaphorobacter</taxon>
    </lineage>
</organism>
<dbReference type="PANTHER" id="PTHR33653">
    <property type="entry name" value="RIBONUCLEASE VAPC2"/>
    <property type="match status" value="1"/>
</dbReference>
<dbReference type="Gene3D" id="3.40.50.1010">
    <property type="entry name" value="5'-nuclease"/>
    <property type="match status" value="1"/>
</dbReference>
<evidence type="ECO:0000313" key="11">
    <source>
        <dbReference type="Proteomes" id="UP001303211"/>
    </source>
</evidence>
<dbReference type="HAMAP" id="MF_00265">
    <property type="entry name" value="VapC_Nob1"/>
    <property type="match status" value="1"/>
</dbReference>
<dbReference type="Pfam" id="PF01850">
    <property type="entry name" value="PIN"/>
    <property type="match status" value="1"/>
</dbReference>
<sequence length="142" mass="15947">MRWLLDTCTISESTYPQPHAGVLDWLRRHHHDCAIAAASFAEIHYGIACLPHGAKRNRLQAWALELAQQFDGRILASDDAVWRQFGDLKASLRAMGRMQDALDMVIAATALHHGLPLVTRNTRHFEDTGLRLVNPWADVSQA</sequence>
<dbReference type="EMBL" id="CP136921">
    <property type="protein sequence ID" value="WOO32347.1"/>
    <property type="molecule type" value="Genomic_DNA"/>
</dbReference>
<comment type="similarity">
    <text evidence="7 8">Belongs to the PINc/VapC protein family.</text>
</comment>
<keyword evidence="2 8" id="KW-1277">Toxin-antitoxin system</keyword>
<evidence type="ECO:0000256" key="5">
    <source>
        <dbReference type="ARBA" id="ARBA00022801"/>
    </source>
</evidence>
<dbReference type="PANTHER" id="PTHR33653:SF1">
    <property type="entry name" value="RIBONUCLEASE VAPC2"/>
    <property type="match status" value="1"/>
</dbReference>
<keyword evidence="6 8" id="KW-0460">Magnesium</keyword>
<evidence type="ECO:0000256" key="3">
    <source>
        <dbReference type="ARBA" id="ARBA00022722"/>
    </source>
</evidence>
<dbReference type="InterPro" id="IPR002716">
    <property type="entry name" value="PIN_dom"/>
</dbReference>
<name>A0ABZ0J5H0_9BURK</name>
<feature type="domain" description="PIN" evidence="9">
    <location>
        <begin position="4"/>
        <end position="127"/>
    </location>
</feature>
<evidence type="ECO:0000256" key="2">
    <source>
        <dbReference type="ARBA" id="ARBA00022649"/>
    </source>
</evidence>
<dbReference type="InterPro" id="IPR050556">
    <property type="entry name" value="Type_II_TA_system_RNase"/>
</dbReference>
<keyword evidence="4 8" id="KW-0479">Metal-binding</keyword>
<keyword evidence="5 8" id="KW-0378">Hydrolase</keyword>
<evidence type="ECO:0000256" key="4">
    <source>
        <dbReference type="ARBA" id="ARBA00022723"/>
    </source>
</evidence>